<evidence type="ECO:0000313" key="4">
    <source>
        <dbReference type="Proteomes" id="UP000481087"/>
    </source>
</evidence>
<feature type="chain" id="PRO_5026663244" description="SLH domain-containing protein" evidence="1">
    <location>
        <begin position="26"/>
        <end position="342"/>
    </location>
</feature>
<dbReference type="RefSeq" id="WP_161412024.1">
    <property type="nucleotide sequence ID" value="NZ_WTUZ01000040.1"/>
</dbReference>
<evidence type="ECO:0000313" key="3">
    <source>
        <dbReference type="EMBL" id="MZQ87419.1"/>
    </source>
</evidence>
<sequence>MKPKMLSIHLALIICMLLIPMSTWAADLNTFTLAISNDKPEVGKDKELKVTVTGDNLLDIYAYEVNVVYDTNQLRFKDAKSALTGFSIPAIVKDNHIQFASTKIGNVAGESGKVALCTLTFEPIGKGQAAVELTDVKLVTSKMVSTKQNAGTQIAMDIKNDNAAMFRDIAGHWAKAAIERAAKLGFVNGYEDGTFQPQGLVTRAEFATMLARAIHLPPKDNAELAFADQSSIPAWAKSSISSAVSAGIVSGYEDNTFRSGQMISRAEITTMIVRALGIQADEHKLSTFADKDQMPAWAHSYIAEAAEAGLIQGKGDNLFMPNDNATRAEAVTLILSLLDYKK</sequence>
<dbReference type="SUPFAM" id="SSF49384">
    <property type="entry name" value="Carbohydrate-binding domain"/>
    <property type="match status" value="1"/>
</dbReference>
<feature type="domain" description="SLH" evidence="2">
    <location>
        <begin position="285"/>
        <end position="342"/>
    </location>
</feature>
<dbReference type="GO" id="GO:0030246">
    <property type="term" value="F:carbohydrate binding"/>
    <property type="evidence" value="ECO:0007669"/>
    <property type="project" value="InterPro"/>
</dbReference>
<dbReference type="PANTHER" id="PTHR43308:SF5">
    <property type="entry name" value="S-LAYER PROTEIN _ PEPTIDOGLYCAN ENDO-BETA-N-ACETYLGLUCOSAMINIDASE"/>
    <property type="match status" value="1"/>
</dbReference>
<keyword evidence="1" id="KW-0732">Signal</keyword>
<dbReference type="InterPro" id="IPR008965">
    <property type="entry name" value="CBM2/CBM3_carb-bd_dom_sf"/>
</dbReference>
<evidence type="ECO:0000256" key="1">
    <source>
        <dbReference type="SAM" id="SignalP"/>
    </source>
</evidence>
<name>A0A6L8VDL2_9BACL</name>
<dbReference type="PANTHER" id="PTHR43308">
    <property type="entry name" value="OUTER MEMBRANE PROTEIN ALPHA-RELATED"/>
    <property type="match status" value="1"/>
</dbReference>
<gene>
    <name evidence="3" type="ORF">GQF01_35400</name>
</gene>
<proteinExistence type="predicted"/>
<dbReference type="CDD" id="cd08547">
    <property type="entry name" value="Type_II_cohesin"/>
    <property type="match status" value="1"/>
</dbReference>
<dbReference type="InterPro" id="IPR001119">
    <property type="entry name" value="SLH_dom"/>
</dbReference>
<protein>
    <recommendedName>
        <fullName evidence="2">SLH domain-containing protein</fullName>
    </recommendedName>
</protein>
<accession>A0A6L8VDL2</accession>
<dbReference type="Gene3D" id="2.60.40.680">
    <property type="match status" value="1"/>
</dbReference>
<reference evidence="3 4" key="1">
    <citation type="submission" date="2019-12" db="EMBL/GenBank/DDBJ databases">
        <title>Paenibacillus sp. nov. sp. isolated from soil.</title>
        <authorList>
            <person name="Kim J."/>
            <person name="Jeong S.E."/>
            <person name="Jung H.S."/>
            <person name="Jeon C.O."/>
        </authorList>
    </citation>
    <scope>NUCLEOTIDE SEQUENCE [LARGE SCALE GENOMIC DNA]</scope>
    <source>
        <strain evidence="3 4">5J-6</strain>
    </source>
</reference>
<dbReference type="EMBL" id="WTUZ01000040">
    <property type="protein sequence ID" value="MZQ87419.1"/>
    <property type="molecule type" value="Genomic_DNA"/>
</dbReference>
<dbReference type="InterPro" id="IPR051465">
    <property type="entry name" value="Cell_Envelope_Struct_Comp"/>
</dbReference>
<feature type="domain" description="SLH" evidence="2">
    <location>
        <begin position="226"/>
        <end position="283"/>
    </location>
</feature>
<keyword evidence="4" id="KW-1185">Reference proteome</keyword>
<comment type="caution">
    <text evidence="3">The sequence shown here is derived from an EMBL/GenBank/DDBJ whole genome shotgun (WGS) entry which is preliminary data.</text>
</comment>
<dbReference type="PROSITE" id="PS51272">
    <property type="entry name" value="SLH"/>
    <property type="match status" value="3"/>
</dbReference>
<dbReference type="Proteomes" id="UP000481087">
    <property type="component" value="Unassembled WGS sequence"/>
</dbReference>
<organism evidence="3 4">
    <name type="scientific">Paenibacillus silvestris</name>
    <dbReference type="NCBI Taxonomy" id="2606219"/>
    <lineage>
        <taxon>Bacteria</taxon>
        <taxon>Bacillati</taxon>
        <taxon>Bacillota</taxon>
        <taxon>Bacilli</taxon>
        <taxon>Bacillales</taxon>
        <taxon>Paenibacillaceae</taxon>
        <taxon>Paenibacillus</taxon>
    </lineage>
</organism>
<feature type="domain" description="SLH" evidence="2">
    <location>
        <begin position="161"/>
        <end position="224"/>
    </location>
</feature>
<dbReference type="AlphaFoldDB" id="A0A6L8VDL2"/>
<dbReference type="Pfam" id="PF00395">
    <property type="entry name" value="SLH"/>
    <property type="match status" value="3"/>
</dbReference>
<feature type="signal peptide" evidence="1">
    <location>
        <begin position="1"/>
        <end position="25"/>
    </location>
</feature>
<evidence type="ECO:0000259" key="2">
    <source>
        <dbReference type="PROSITE" id="PS51272"/>
    </source>
</evidence>